<dbReference type="InterPro" id="IPR003445">
    <property type="entry name" value="Cat_transpt"/>
</dbReference>
<gene>
    <name evidence="10" type="ORF">SAMN05421538_101250</name>
</gene>
<name>A0A1G6TCL3_9RHOB</name>
<evidence type="ECO:0000256" key="3">
    <source>
        <dbReference type="ARBA" id="ARBA00022448"/>
    </source>
</evidence>
<evidence type="ECO:0000256" key="7">
    <source>
        <dbReference type="ARBA" id="ARBA00023065"/>
    </source>
</evidence>
<keyword evidence="6 9" id="KW-1133">Transmembrane helix</keyword>
<dbReference type="EMBL" id="FNAH01000001">
    <property type="protein sequence ID" value="SDD26828.1"/>
    <property type="molecule type" value="Genomic_DNA"/>
</dbReference>
<keyword evidence="5 9" id="KW-0812">Transmembrane</keyword>
<feature type="transmembrane region" description="Helical" evidence="9">
    <location>
        <begin position="297"/>
        <end position="315"/>
    </location>
</feature>
<keyword evidence="11" id="KW-1185">Reference proteome</keyword>
<comment type="subcellular location">
    <subcellularLocation>
        <location evidence="1">Cell membrane</location>
        <topology evidence="1">Multi-pass membrane protein</topology>
    </subcellularLocation>
</comment>
<feature type="transmembrane region" description="Helical" evidence="9">
    <location>
        <begin position="335"/>
        <end position="358"/>
    </location>
</feature>
<feature type="transmembrane region" description="Helical" evidence="9">
    <location>
        <begin position="132"/>
        <end position="153"/>
    </location>
</feature>
<organism evidence="10 11">
    <name type="scientific">Paracoccus isoporae</name>
    <dbReference type="NCBI Taxonomy" id="591205"/>
    <lineage>
        <taxon>Bacteria</taxon>
        <taxon>Pseudomonadati</taxon>
        <taxon>Pseudomonadota</taxon>
        <taxon>Alphaproteobacteria</taxon>
        <taxon>Rhodobacterales</taxon>
        <taxon>Paracoccaceae</taxon>
        <taxon>Paracoccus</taxon>
    </lineage>
</organism>
<accession>A0A1G6TCL3</accession>
<dbReference type="GO" id="GO:0008324">
    <property type="term" value="F:monoatomic cation transmembrane transporter activity"/>
    <property type="evidence" value="ECO:0007669"/>
    <property type="project" value="InterPro"/>
</dbReference>
<dbReference type="Pfam" id="PF02386">
    <property type="entry name" value="TrkH"/>
    <property type="match status" value="1"/>
</dbReference>
<evidence type="ECO:0000313" key="11">
    <source>
        <dbReference type="Proteomes" id="UP000199344"/>
    </source>
</evidence>
<feature type="transmembrane region" description="Helical" evidence="9">
    <location>
        <begin position="210"/>
        <end position="233"/>
    </location>
</feature>
<dbReference type="STRING" id="591205.SAMN05421538_101250"/>
<evidence type="ECO:0000256" key="4">
    <source>
        <dbReference type="ARBA" id="ARBA00022475"/>
    </source>
</evidence>
<evidence type="ECO:0000256" key="8">
    <source>
        <dbReference type="ARBA" id="ARBA00023136"/>
    </source>
</evidence>
<sequence>MDLLARLPLFVLLIGFAGAAMLAPSAYAAALGMGEIARIFLFSATLLLVLTTLLGLATNGRRTPGPHGRSVLATMLGVFGVLPVALGLPLAMALPDTGMFNAWWEMVSCLTTTGATLYAAEMLAPPLHLWRSLVGWLGGLFILVTAVAVLAPLKVGGFEILSSPYGRDERFEPLPESATTARHHGRVSPMADRGTPTSRALKVLGQVMPYYAGFTLLMWIILLLAGDPGLIALSRAMGTLSTSGISPVSGATGTHSGVLGEMVVFGFLLLALSRRFWPGGAELRASDSLRSDPELRLGFSVVILVALVLFLRHFFANLEQASNSAAAPAGLLLNLQNAAVAAWGGLFNALSFLTTTGWNSVDWQGARSWSGLESPGLLLAGLAIMGGGVATTAGGVKLLRVYALARQSERELERIVHPTSVGGGGRMDRRLRGEGAYLAFIFFMLFALSIAATVLLVSIRQIEFDTAVMLSVSALTNTGPLASTIALTPSFESSAGIASNPWEGWSGLATLPKLVLAGAMIVGRLETLAILALLTPDFWRR</sequence>
<dbReference type="OrthoDB" id="7818483at2"/>
<dbReference type="Proteomes" id="UP000199344">
    <property type="component" value="Unassembled WGS sequence"/>
</dbReference>
<feature type="transmembrane region" description="Helical" evidence="9">
    <location>
        <begin position="38"/>
        <end position="58"/>
    </location>
</feature>
<dbReference type="GO" id="GO:0005886">
    <property type="term" value="C:plasma membrane"/>
    <property type="evidence" value="ECO:0007669"/>
    <property type="project" value="UniProtKB-SubCell"/>
</dbReference>
<keyword evidence="8 9" id="KW-0472">Membrane</keyword>
<evidence type="ECO:0000256" key="6">
    <source>
        <dbReference type="ARBA" id="ARBA00022989"/>
    </source>
</evidence>
<protein>
    <submittedName>
        <fullName evidence="10">Trk system potassium uptake protein TrkH</fullName>
    </submittedName>
</protein>
<evidence type="ECO:0000256" key="5">
    <source>
        <dbReference type="ARBA" id="ARBA00022692"/>
    </source>
</evidence>
<keyword evidence="7" id="KW-0406">Ion transport</keyword>
<feature type="transmembrane region" description="Helical" evidence="9">
    <location>
        <begin position="378"/>
        <end position="399"/>
    </location>
</feature>
<evidence type="ECO:0000256" key="2">
    <source>
        <dbReference type="ARBA" id="ARBA00009137"/>
    </source>
</evidence>
<evidence type="ECO:0000313" key="10">
    <source>
        <dbReference type="EMBL" id="SDD26828.1"/>
    </source>
</evidence>
<keyword evidence="3" id="KW-0813">Transport</keyword>
<dbReference type="PANTHER" id="PTHR32024">
    <property type="entry name" value="TRK SYSTEM POTASSIUM UPTAKE PROTEIN TRKG-RELATED"/>
    <property type="match status" value="1"/>
</dbReference>
<evidence type="ECO:0000256" key="9">
    <source>
        <dbReference type="SAM" id="Phobius"/>
    </source>
</evidence>
<evidence type="ECO:0000256" key="1">
    <source>
        <dbReference type="ARBA" id="ARBA00004651"/>
    </source>
</evidence>
<dbReference type="GO" id="GO:0030001">
    <property type="term" value="P:metal ion transport"/>
    <property type="evidence" value="ECO:0007669"/>
    <property type="project" value="UniProtKB-ARBA"/>
</dbReference>
<keyword evidence="4" id="KW-1003">Cell membrane</keyword>
<feature type="transmembrane region" description="Helical" evidence="9">
    <location>
        <begin position="254"/>
        <end position="277"/>
    </location>
</feature>
<proteinExistence type="inferred from homology"/>
<dbReference type="AlphaFoldDB" id="A0A1G6TCL3"/>
<feature type="transmembrane region" description="Helical" evidence="9">
    <location>
        <begin position="436"/>
        <end position="459"/>
    </location>
</feature>
<reference evidence="10 11" key="1">
    <citation type="submission" date="2016-10" db="EMBL/GenBank/DDBJ databases">
        <authorList>
            <person name="de Groot N.N."/>
        </authorList>
    </citation>
    <scope>NUCLEOTIDE SEQUENCE [LARGE SCALE GENOMIC DNA]</scope>
    <source>
        <strain evidence="10 11">DSM 22220</strain>
    </source>
</reference>
<comment type="similarity">
    <text evidence="2">Belongs to the TrkH potassium transport family.</text>
</comment>
<feature type="transmembrane region" description="Helical" evidence="9">
    <location>
        <begin position="70"/>
        <end position="90"/>
    </location>
</feature>
<dbReference type="PANTHER" id="PTHR32024:SF2">
    <property type="entry name" value="TRK SYSTEM POTASSIUM UPTAKE PROTEIN TRKG-RELATED"/>
    <property type="match status" value="1"/>
</dbReference>
<dbReference type="RefSeq" id="WP_090520140.1">
    <property type="nucleotide sequence ID" value="NZ_FNAH01000001.1"/>
</dbReference>